<accession>A0A1I4DJK3</accession>
<dbReference type="EMBL" id="FOQY01000041">
    <property type="protein sequence ID" value="SFK93089.1"/>
    <property type="molecule type" value="Genomic_DNA"/>
</dbReference>
<feature type="compositionally biased region" description="Basic and acidic residues" evidence="1">
    <location>
        <begin position="113"/>
        <end position="129"/>
    </location>
</feature>
<keyword evidence="2" id="KW-1133">Transmembrane helix</keyword>
<dbReference type="GeneID" id="96302977"/>
<organism evidence="3 4">
    <name type="scientific">Streptosporangium canum</name>
    <dbReference type="NCBI Taxonomy" id="324952"/>
    <lineage>
        <taxon>Bacteria</taxon>
        <taxon>Bacillati</taxon>
        <taxon>Actinomycetota</taxon>
        <taxon>Actinomycetes</taxon>
        <taxon>Streptosporangiales</taxon>
        <taxon>Streptosporangiaceae</taxon>
        <taxon>Streptosporangium</taxon>
    </lineage>
</organism>
<feature type="compositionally biased region" description="Low complexity" evidence="1">
    <location>
        <begin position="356"/>
        <end position="383"/>
    </location>
</feature>
<protein>
    <submittedName>
        <fullName evidence="3">Uncharacterized protein</fullName>
    </submittedName>
</protein>
<evidence type="ECO:0000256" key="2">
    <source>
        <dbReference type="SAM" id="Phobius"/>
    </source>
</evidence>
<evidence type="ECO:0000313" key="4">
    <source>
        <dbReference type="Proteomes" id="UP000199111"/>
    </source>
</evidence>
<evidence type="ECO:0000313" key="3">
    <source>
        <dbReference type="EMBL" id="SFK93089.1"/>
    </source>
</evidence>
<name>A0A1I4DJK3_9ACTN</name>
<dbReference type="Proteomes" id="UP000199111">
    <property type="component" value="Unassembled WGS sequence"/>
</dbReference>
<dbReference type="RefSeq" id="WP_093891511.1">
    <property type="nucleotide sequence ID" value="NZ_FOQY01000041.1"/>
</dbReference>
<feature type="region of interest" description="Disordered" evidence="1">
    <location>
        <begin position="1"/>
        <end position="54"/>
    </location>
</feature>
<feature type="compositionally biased region" description="Low complexity" evidence="1">
    <location>
        <begin position="216"/>
        <end position="228"/>
    </location>
</feature>
<sequence>MTHSIDDEAAERVSVSTRPPEQADPDPVPDEQEEPSAELPRQRSQRGEAPVEYGTPAGQMALGAASVLTLGGLGLYQAVGVLGLVAGGGVAVAGGSGYAYWRFRKAHPRKNHERRDRAPRASRSGRDLFGDSTSRSGRRAVFSAPSSSRAGRPPTGRSIGGRAAPGAAARMPSLGSSRTRGLAGSKRMTFPTGRGSVPRAGRSRIPSARPGRRAAAQTAAHAATAPLRAARRAGRATRQRVAQAGRAARAYASPRLARTRAASQRLDAATGHLASRAGRRVAQAARAVDQRAGGRLRRVCRAVRPQHIRSLWQAMRRLDSELTSDLAASTHPRVSAAWRRIRGLAERFGLIKPRLATPEQTPQPAAAQPTPEPASAAPEQPAPIRTFPVRAPSRTLARRHFRMSNGSPLVVVSADMIGSVSRYLPQDMWDVARDLDQLNQVPENVAMALRTYTTNLDTAYPIDGRVTSMMGEFYASIAKTSAMAQEIARGFRKIHADDIKRKEAPRAGEHFWNI</sequence>
<evidence type="ECO:0000256" key="1">
    <source>
        <dbReference type="SAM" id="MobiDB-lite"/>
    </source>
</evidence>
<feature type="region of interest" description="Disordered" evidence="1">
    <location>
        <begin position="108"/>
        <end position="210"/>
    </location>
</feature>
<feature type="region of interest" description="Disordered" evidence="1">
    <location>
        <begin position="352"/>
        <end position="387"/>
    </location>
</feature>
<proteinExistence type="predicted"/>
<keyword evidence="2" id="KW-0472">Membrane</keyword>
<feature type="compositionally biased region" description="Low complexity" evidence="1">
    <location>
        <begin position="143"/>
        <end position="170"/>
    </location>
</feature>
<feature type="region of interest" description="Disordered" evidence="1">
    <location>
        <begin position="216"/>
        <end position="235"/>
    </location>
</feature>
<dbReference type="AlphaFoldDB" id="A0A1I4DJK3"/>
<feature type="compositionally biased region" description="Acidic residues" evidence="1">
    <location>
        <begin position="23"/>
        <end position="36"/>
    </location>
</feature>
<keyword evidence="4" id="KW-1185">Reference proteome</keyword>
<reference evidence="4" key="1">
    <citation type="submission" date="2016-10" db="EMBL/GenBank/DDBJ databases">
        <authorList>
            <person name="Varghese N."/>
            <person name="Submissions S."/>
        </authorList>
    </citation>
    <scope>NUCLEOTIDE SEQUENCE [LARGE SCALE GENOMIC DNA]</scope>
    <source>
        <strain evidence="4">CGMCC 4.2126</strain>
    </source>
</reference>
<keyword evidence="2" id="KW-0812">Transmembrane</keyword>
<feature type="transmembrane region" description="Helical" evidence="2">
    <location>
        <begin position="75"/>
        <end position="101"/>
    </location>
</feature>
<gene>
    <name evidence="3" type="ORF">SAMN05216275_14191</name>
</gene>